<evidence type="ECO:0000256" key="10">
    <source>
        <dbReference type="PIRSR" id="PIRSR606262-1"/>
    </source>
</evidence>
<name>A0A6L2PPG6_COPFO</name>
<comment type="function">
    <text evidence="2 13">This enzyme scavenges exogenous and endogenous cytidine and 2'-deoxycytidine for UMP synthesis.</text>
</comment>
<keyword evidence="16" id="KW-1185">Reference proteome</keyword>
<dbReference type="InterPro" id="IPR006262">
    <property type="entry name" value="Cyt_deam_tetra"/>
</dbReference>
<dbReference type="NCBIfam" id="NF004064">
    <property type="entry name" value="PRK05578.1"/>
    <property type="match status" value="1"/>
</dbReference>
<dbReference type="CDD" id="cd01283">
    <property type="entry name" value="cytidine_deaminase"/>
    <property type="match status" value="1"/>
</dbReference>
<evidence type="ECO:0000256" key="4">
    <source>
        <dbReference type="ARBA" id="ARBA00012783"/>
    </source>
</evidence>
<dbReference type="AlphaFoldDB" id="A0A6L2PPG6"/>
<feature type="binding site" evidence="12">
    <location>
        <position position="65"/>
    </location>
    <ligand>
        <name>Zn(2+)</name>
        <dbReference type="ChEBI" id="CHEBI:29105"/>
        <note>catalytic</note>
    </ligand>
</feature>
<dbReference type="PANTHER" id="PTHR11644:SF2">
    <property type="entry name" value="CYTIDINE DEAMINASE"/>
    <property type="match status" value="1"/>
</dbReference>
<dbReference type="PROSITE" id="PS51747">
    <property type="entry name" value="CYT_DCMP_DEAMINASES_2"/>
    <property type="match status" value="1"/>
</dbReference>
<evidence type="ECO:0000256" key="2">
    <source>
        <dbReference type="ARBA" id="ARBA00003949"/>
    </source>
</evidence>
<dbReference type="FunFam" id="3.40.140.10:FF:000008">
    <property type="entry name" value="Cytidine deaminase"/>
    <property type="match status" value="1"/>
</dbReference>
<comment type="catalytic activity">
    <reaction evidence="9 13">
        <text>cytidine + H2O + H(+) = uridine + NH4(+)</text>
        <dbReference type="Rhea" id="RHEA:16069"/>
        <dbReference type="ChEBI" id="CHEBI:15377"/>
        <dbReference type="ChEBI" id="CHEBI:15378"/>
        <dbReference type="ChEBI" id="CHEBI:16704"/>
        <dbReference type="ChEBI" id="CHEBI:17562"/>
        <dbReference type="ChEBI" id="CHEBI:28938"/>
        <dbReference type="EC" id="3.5.4.5"/>
    </reaction>
</comment>
<feature type="binding site" evidence="12">
    <location>
        <position position="102"/>
    </location>
    <ligand>
        <name>Zn(2+)</name>
        <dbReference type="ChEBI" id="CHEBI:29105"/>
        <note>catalytic</note>
    </ligand>
</feature>
<feature type="active site" description="Proton donor" evidence="10">
    <location>
        <position position="67"/>
    </location>
</feature>
<dbReference type="OrthoDB" id="414540at2759"/>
<evidence type="ECO:0000256" key="13">
    <source>
        <dbReference type="RuleBase" id="RU364006"/>
    </source>
</evidence>
<evidence type="ECO:0000256" key="9">
    <source>
        <dbReference type="ARBA" id="ARBA00049558"/>
    </source>
</evidence>
<feature type="binding site" evidence="11">
    <location>
        <begin position="54"/>
        <end position="60"/>
    </location>
    <ligand>
        <name>substrate</name>
    </ligand>
</feature>
<dbReference type="FunCoup" id="A0A6L2PPG6">
    <property type="interactions" value="100"/>
</dbReference>
<evidence type="ECO:0000256" key="6">
    <source>
        <dbReference type="ARBA" id="ARBA00022801"/>
    </source>
</evidence>
<evidence type="ECO:0000313" key="15">
    <source>
        <dbReference type="EMBL" id="GFG34174.1"/>
    </source>
</evidence>
<dbReference type="SUPFAM" id="SSF53927">
    <property type="entry name" value="Cytidine deaminase-like"/>
    <property type="match status" value="1"/>
</dbReference>
<feature type="domain" description="CMP/dCMP-type deaminase" evidence="14">
    <location>
        <begin position="13"/>
        <end position="141"/>
    </location>
</feature>
<proteinExistence type="inferred from homology"/>
<comment type="catalytic activity">
    <reaction evidence="13">
        <text>2'-deoxycytidine + H2O + H(+) = 2'-deoxyuridine + NH4(+)</text>
        <dbReference type="Rhea" id="RHEA:13433"/>
        <dbReference type="ChEBI" id="CHEBI:15377"/>
        <dbReference type="ChEBI" id="CHEBI:15378"/>
        <dbReference type="ChEBI" id="CHEBI:15698"/>
        <dbReference type="ChEBI" id="CHEBI:16450"/>
        <dbReference type="ChEBI" id="CHEBI:28938"/>
        <dbReference type="EC" id="3.5.4.5"/>
    </reaction>
</comment>
<comment type="caution">
    <text evidence="15">The sequence shown here is derived from an EMBL/GenBank/DDBJ whole genome shotgun (WGS) entry which is preliminary data.</text>
</comment>
<comment type="similarity">
    <text evidence="3 13">Belongs to the cytidine and deoxycytidylate deaminase family.</text>
</comment>
<dbReference type="NCBIfam" id="TIGR01354">
    <property type="entry name" value="cyt_deam_tetra"/>
    <property type="match status" value="1"/>
</dbReference>
<dbReference type="EMBL" id="BLKM01000468">
    <property type="protein sequence ID" value="GFG34174.1"/>
    <property type="molecule type" value="Genomic_DNA"/>
</dbReference>
<accession>A0A6L2PPG6</accession>
<dbReference type="GO" id="GO:0004126">
    <property type="term" value="F:cytidine deaminase activity"/>
    <property type="evidence" value="ECO:0007669"/>
    <property type="project" value="UniProtKB-UniRule"/>
</dbReference>
<evidence type="ECO:0000256" key="3">
    <source>
        <dbReference type="ARBA" id="ARBA00006576"/>
    </source>
</evidence>
<dbReference type="GO" id="GO:0072527">
    <property type="term" value="P:pyrimidine-containing compound metabolic process"/>
    <property type="evidence" value="ECO:0007669"/>
    <property type="project" value="UniProtKB-ARBA"/>
</dbReference>
<dbReference type="PANTHER" id="PTHR11644">
    <property type="entry name" value="CYTIDINE DEAMINASE"/>
    <property type="match status" value="1"/>
</dbReference>
<dbReference type="Pfam" id="PF00383">
    <property type="entry name" value="dCMP_cyt_deam_1"/>
    <property type="match status" value="1"/>
</dbReference>
<dbReference type="InterPro" id="IPR002125">
    <property type="entry name" value="CMP_dCMP_dom"/>
</dbReference>
<evidence type="ECO:0000313" key="16">
    <source>
        <dbReference type="Proteomes" id="UP000502823"/>
    </source>
</evidence>
<keyword evidence="5 12" id="KW-0479">Metal-binding</keyword>
<evidence type="ECO:0000256" key="12">
    <source>
        <dbReference type="PIRSR" id="PIRSR606262-3"/>
    </source>
</evidence>
<evidence type="ECO:0000256" key="11">
    <source>
        <dbReference type="PIRSR" id="PIRSR606262-2"/>
    </source>
</evidence>
<reference evidence="16" key="1">
    <citation type="submission" date="2020-01" db="EMBL/GenBank/DDBJ databases">
        <title>Draft genome sequence of the Termite Coptotermes fromosanus.</title>
        <authorList>
            <person name="Itakura S."/>
            <person name="Yosikawa Y."/>
            <person name="Umezawa K."/>
        </authorList>
    </citation>
    <scope>NUCLEOTIDE SEQUENCE [LARGE SCALE GENOMIC DNA]</scope>
</reference>
<dbReference type="GO" id="GO:0005829">
    <property type="term" value="C:cytosol"/>
    <property type="evidence" value="ECO:0007669"/>
    <property type="project" value="TreeGrafter"/>
</dbReference>
<sequence>MASNSVDFASLDLATQDIIRQGVSAREFAYCPYSNFQVGAALLCSDGTVFTGCNVENVSYGMSICAERTAIVKAVSSGNRSYTAIVVSADNGDTFVSPCGACRQFIAEFGLEIDVYLAKPDLSEVLKTSIRDLLPLSFSSLN</sequence>
<keyword evidence="6 13" id="KW-0378">Hydrolase</keyword>
<evidence type="ECO:0000256" key="8">
    <source>
        <dbReference type="ARBA" id="ARBA00032005"/>
    </source>
</evidence>
<dbReference type="EC" id="3.5.4.5" evidence="4 13"/>
<protein>
    <recommendedName>
        <fullName evidence="4 13">Cytidine deaminase</fullName>
        <ecNumber evidence="4 13">3.5.4.5</ecNumber>
    </recommendedName>
    <alternativeName>
        <fullName evidence="8 13">Cytidine aminohydrolase</fullName>
    </alternativeName>
</protein>
<evidence type="ECO:0000256" key="1">
    <source>
        <dbReference type="ARBA" id="ARBA00001947"/>
    </source>
</evidence>
<dbReference type="PROSITE" id="PS00903">
    <property type="entry name" value="CYT_DCMP_DEAMINASES_1"/>
    <property type="match status" value="1"/>
</dbReference>
<keyword evidence="7 12" id="KW-0862">Zinc</keyword>
<dbReference type="InterPro" id="IPR016192">
    <property type="entry name" value="APOBEC/CMP_deaminase_Zn-bd"/>
</dbReference>
<dbReference type="Proteomes" id="UP000502823">
    <property type="component" value="Unassembled WGS sequence"/>
</dbReference>
<gene>
    <name evidence="15" type="ORF">Cfor_05608</name>
</gene>
<organism evidence="15 16">
    <name type="scientific">Coptotermes formosanus</name>
    <name type="common">Formosan subterranean termite</name>
    <dbReference type="NCBI Taxonomy" id="36987"/>
    <lineage>
        <taxon>Eukaryota</taxon>
        <taxon>Metazoa</taxon>
        <taxon>Ecdysozoa</taxon>
        <taxon>Arthropoda</taxon>
        <taxon>Hexapoda</taxon>
        <taxon>Insecta</taxon>
        <taxon>Pterygota</taxon>
        <taxon>Neoptera</taxon>
        <taxon>Polyneoptera</taxon>
        <taxon>Dictyoptera</taxon>
        <taxon>Blattodea</taxon>
        <taxon>Blattoidea</taxon>
        <taxon>Termitoidae</taxon>
        <taxon>Rhinotermitidae</taxon>
        <taxon>Coptotermes</taxon>
    </lineage>
</organism>
<evidence type="ECO:0000256" key="7">
    <source>
        <dbReference type="ARBA" id="ARBA00022833"/>
    </source>
</evidence>
<evidence type="ECO:0000259" key="14">
    <source>
        <dbReference type="PROSITE" id="PS51747"/>
    </source>
</evidence>
<evidence type="ECO:0000256" key="5">
    <source>
        <dbReference type="ARBA" id="ARBA00022723"/>
    </source>
</evidence>
<feature type="binding site" evidence="12">
    <location>
        <position position="99"/>
    </location>
    <ligand>
        <name>Zn(2+)</name>
        <dbReference type="ChEBI" id="CHEBI:29105"/>
        <note>catalytic</note>
    </ligand>
</feature>
<dbReference type="InterPro" id="IPR050202">
    <property type="entry name" value="Cyt/Deoxycyt_deaminase"/>
</dbReference>
<dbReference type="InParanoid" id="A0A6L2PPG6"/>
<dbReference type="GO" id="GO:0055086">
    <property type="term" value="P:nucleobase-containing small molecule metabolic process"/>
    <property type="evidence" value="ECO:0007669"/>
    <property type="project" value="UniProtKB-ARBA"/>
</dbReference>
<dbReference type="GO" id="GO:0008270">
    <property type="term" value="F:zinc ion binding"/>
    <property type="evidence" value="ECO:0007669"/>
    <property type="project" value="UniProtKB-UniRule"/>
</dbReference>
<comment type="cofactor">
    <cofactor evidence="1 12 13">
        <name>Zn(2+)</name>
        <dbReference type="ChEBI" id="CHEBI:29105"/>
    </cofactor>
</comment>
<dbReference type="Gene3D" id="3.40.140.10">
    <property type="entry name" value="Cytidine Deaminase, domain 2"/>
    <property type="match status" value="1"/>
</dbReference>
<dbReference type="InterPro" id="IPR016193">
    <property type="entry name" value="Cytidine_deaminase-like"/>
</dbReference>
<dbReference type="GO" id="GO:0042802">
    <property type="term" value="F:identical protein binding"/>
    <property type="evidence" value="ECO:0007669"/>
    <property type="project" value="UniProtKB-ARBA"/>
</dbReference>